<dbReference type="Proteomes" id="UP000501690">
    <property type="component" value="Linkage Group LG10"/>
</dbReference>
<reference evidence="1 2" key="1">
    <citation type="submission" date="2019-04" db="EMBL/GenBank/DDBJ databases">
        <title>An improved genome assembly and genetic linkage map for asparagus bean, Vigna unguiculata ssp. sesquipedialis.</title>
        <authorList>
            <person name="Xia Q."/>
            <person name="Zhang R."/>
            <person name="Dong Y."/>
        </authorList>
    </citation>
    <scope>NUCLEOTIDE SEQUENCE [LARGE SCALE GENOMIC DNA]</scope>
    <source>
        <tissue evidence="1">Leaf</tissue>
    </source>
</reference>
<evidence type="ECO:0000313" key="2">
    <source>
        <dbReference type="Proteomes" id="UP000501690"/>
    </source>
</evidence>
<dbReference type="AlphaFoldDB" id="A0A4D6NAC4"/>
<dbReference type="EMBL" id="CP039354">
    <property type="protein sequence ID" value="QCE10830.1"/>
    <property type="molecule type" value="Genomic_DNA"/>
</dbReference>
<organism evidence="1 2">
    <name type="scientific">Vigna unguiculata</name>
    <name type="common">Cowpea</name>
    <dbReference type="NCBI Taxonomy" id="3917"/>
    <lineage>
        <taxon>Eukaryota</taxon>
        <taxon>Viridiplantae</taxon>
        <taxon>Streptophyta</taxon>
        <taxon>Embryophyta</taxon>
        <taxon>Tracheophyta</taxon>
        <taxon>Spermatophyta</taxon>
        <taxon>Magnoliopsida</taxon>
        <taxon>eudicotyledons</taxon>
        <taxon>Gunneridae</taxon>
        <taxon>Pentapetalae</taxon>
        <taxon>rosids</taxon>
        <taxon>fabids</taxon>
        <taxon>Fabales</taxon>
        <taxon>Fabaceae</taxon>
        <taxon>Papilionoideae</taxon>
        <taxon>50 kb inversion clade</taxon>
        <taxon>NPAAA clade</taxon>
        <taxon>indigoferoid/millettioid clade</taxon>
        <taxon>Phaseoleae</taxon>
        <taxon>Vigna</taxon>
    </lineage>
</organism>
<protein>
    <submittedName>
        <fullName evidence="1">Uncharacterized protein</fullName>
    </submittedName>
</protein>
<name>A0A4D6NAC4_VIGUN</name>
<proteinExistence type="predicted"/>
<gene>
    <name evidence="1" type="ORF">DEO72_LG10g2062</name>
</gene>
<sequence length="123" mass="13721">MKIKIPNLTIDSTNQRLKSLVHNGFFTALYMPRFTCKRAAVSSLHHRSAVEQPCFVAQASSIVVVAEVAKPPPLSSFNLACRYGGEKRLFYVADEMNEDVVKLFRRDAVVEDGSDDTLAAFRV</sequence>
<evidence type="ECO:0000313" key="1">
    <source>
        <dbReference type="EMBL" id="QCE10830.1"/>
    </source>
</evidence>
<accession>A0A4D6NAC4</accession>
<keyword evidence="2" id="KW-1185">Reference proteome</keyword>